<feature type="compositionally biased region" description="Polar residues" evidence="1">
    <location>
        <begin position="121"/>
        <end position="132"/>
    </location>
</feature>
<feature type="compositionally biased region" description="Polar residues" evidence="1">
    <location>
        <begin position="90"/>
        <end position="105"/>
    </location>
</feature>
<gene>
    <name evidence="3" type="ORF">RSOLAG1IB_06092</name>
</gene>
<dbReference type="InterPro" id="IPR028012">
    <property type="entry name" value="Rua1_C"/>
</dbReference>
<dbReference type="PANTHER" id="PTHR28125">
    <property type="entry name" value="MEIOTIC EXPRESSION UP-REGULATED PROTEIN 26"/>
    <property type="match status" value="1"/>
</dbReference>
<dbReference type="PANTHER" id="PTHR28125:SF3">
    <property type="entry name" value="TRANSCRIPTION REGULATOR RUA1 C-TERMINAL DOMAIN-CONTAINING PROTEIN"/>
    <property type="match status" value="1"/>
</dbReference>
<accession>A0A0B7F806</accession>
<evidence type="ECO:0000259" key="2">
    <source>
        <dbReference type="Pfam" id="PF14616"/>
    </source>
</evidence>
<evidence type="ECO:0000313" key="4">
    <source>
        <dbReference type="Proteomes" id="UP000059188"/>
    </source>
</evidence>
<dbReference type="EMBL" id="LN679110">
    <property type="protein sequence ID" value="CEL53024.1"/>
    <property type="molecule type" value="Genomic_DNA"/>
</dbReference>
<organism evidence="3 4">
    <name type="scientific">Thanatephorus cucumeris (strain AG1-IB / isolate 7/3/14)</name>
    <name type="common">Lettuce bottom rot fungus</name>
    <name type="synonym">Rhizoctonia solani</name>
    <dbReference type="NCBI Taxonomy" id="1108050"/>
    <lineage>
        <taxon>Eukaryota</taxon>
        <taxon>Fungi</taxon>
        <taxon>Dikarya</taxon>
        <taxon>Basidiomycota</taxon>
        <taxon>Agaricomycotina</taxon>
        <taxon>Agaricomycetes</taxon>
        <taxon>Cantharellales</taxon>
        <taxon>Ceratobasidiaceae</taxon>
        <taxon>Rhizoctonia</taxon>
        <taxon>Rhizoctonia solani AG-1</taxon>
    </lineage>
</organism>
<feature type="compositionally biased region" description="Basic and acidic residues" evidence="1">
    <location>
        <begin position="739"/>
        <end position="760"/>
    </location>
</feature>
<keyword evidence="4" id="KW-1185">Reference proteome</keyword>
<dbReference type="OrthoDB" id="5595379at2759"/>
<feature type="compositionally biased region" description="Polar residues" evidence="1">
    <location>
        <begin position="663"/>
        <end position="681"/>
    </location>
</feature>
<dbReference type="Pfam" id="PF14616">
    <property type="entry name" value="Rua1_C"/>
    <property type="match status" value="1"/>
</dbReference>
<name>A0A0B7F806_THACB</name>
<sequence>MSDAGESLGTPVPYIGNASGADTYVFSSPARDVGWSPSAANTPLGLTFHSSSESSTDFMSYVIESRISPIRRVHRFPRFATESRAPRSLSYQLEASDSRATSMGSEPSKRVYPSSPPPPTTQHVGRSFHSSFPKTITNSHLGYSCEVDSEDRRINASGIQFPGGSIHSDTHETGCSSSPVSPLRHMAGDSPIKPKFSIFPSPTLPPFSIYPSSPAHTRTNARGEHVDRPIKPIKRVTQTGFASPSRCYPSAEPLQDDPFLVPAPDPRLANEDTSDDCSEPLNHREHIVSPRFRTIDDGPGVDPMNTDDSFKRAHAPRGYRGTLGRHAITRRLAPKVGGCTHRSIGIETNSPTSLLLPSPALLGLPSTETEVRPWSNETLTLGHNLDNEMLDLASEAPTQVISVDCMDPSMTARTLFPTPSLTSSFDTPSTASILPTPARNVLFPSPDITDSPTIAYPARGRGRMTRSRPALGYVVPSPVTECDLIGGKKSMGPASGHHNTPDIGPSTSEWMDMSPPDGEQEATKRANEIPISKSGLCEELELSLVSDSAHVVFGGNEATDSSGTEEPVKAVIEFQPTANRKRIASKNERKRTRGDDVISITPKRVKVAGKNNASASISKKKPDSIDISHADFGSGRATRSQSRAIAALLSLGSSREKQLAEVTGNQQQSEVPRAKNTGQRTITRKRGQSQIFTENTCQTSRRSQRANQHDGHGQTSGQAVPPGEHFSSTASTGSLISDVTERESRRVKAPEACEENKPQEAGHVSTRHQAPASLLPPPDPALVYRSNGEVIYRSLPENLSIHKGYPKWYRRFPVSAYFAENDPGRKFVLGDQAATGKAAMPGPGLIFNSTAHFNLYNPRFVRGTGDRKLGVCPICVEPTWRGGAGVVVFLNTKISQYNYHMQNYHGLSSKTGLPFSPPVAFRQQLHRPSQTKTRERETIEEGQCHVCEKWIPIQSVVPKDVKVPEMYWWKHAAACHGTSQLAGDKDPYIEDGVYLKLREYEALDRDELCSEDQQLESESECGRLSPNPLKELISGAESGSSSGSDASDLNTEDVVACTD</sequence>
<dbReference type="STRING" id="1108050.A0A0B7F806"/>
<feature type="compositionally biased region" description="Low complexity" evidence="1">
    <location>
        <begin position="1034"/>
        <end position="1048"/>
    </location>
</feature>
<feature type="region of interest" description="Disordered" evidence="1">
    <location>
        <begin position="292"/>
        <end position="317"/>
    </location>
</feature>
<feature type="domain" description="Transcription regulator Rua1 C-terminal" evidence="2">
    <location>
        <begin position="852"/>
        <end position="976"/>
    </location>
</feature>
<feature type="compositionally biased region" description="Polar residues" evidence="1">
    <location>
        <begin position="726"/>
        <end position="737"/>
    </location>
</feature>
<feature type="region of interest" description="Disordered" evidence="1">
    <location>
        <begin position="659"/>
        <end position="778"/>
    </location>
</feature>
<feature type="compositionally biased region" description="Polar residues" evidence="1">
    <location>
        <begin position="688"/>
        <end position="701"/>
    </location>
</feature>
<proteinExistence type="predicted"/>
<evidence type="ECO:0000313" key="3">
    <source>
        <dbReference type="EMBL" id="CEL53024.1"/>
    </source>
</evidence>
<evidence type="ECO:0000256" key="1">
    <source>
        <dbReference type="SAM" id="MobiDB-lite"/>
    </source>
</evidence>
<feature type="region of interest" description="Disordered" evidence="1">
    <location>
        <begin position="156"/>
        <end position="189"/>
    </location>
</feature>
<dbReference type="AlphaFoldDB" id="A0A0B7F806"/>
<protein>
    <submittedName>
        <fullName evidence="3">Meiotic expression up-regulated protein 26</fullName>
    </submittedName>
</protein>
<feature type="region of interest" description="Disordered" evidence="1">
    <location>
        <begin position="1014"/>
        <end position="1059"/>
    </location>
</feature>
<feature type="region of interest" description="Disordered" evidence="1">
    <location>
        <begin position="489"/>
        <end position="521"/>
    </location>
</feature>
<reference evidence="3 4" key="1">
    <citation type="submission" date="2014-11" db="EMBL/GenBank/DDBJ databases">
        <authorList>
            <person name="Wibberg Daniel"/>
        </authorList>
    </citation>
    <scope>NUCLEOTIDE SEQUENCE [LARGE SCALE GENOMIC DNA]</scope>
    <source>
        <strain evidence="3">Rhizoctonia solani AG1-IB 7/3/14</strain>
    </source>
</reference>
<feature type="region of interest" description="Disordered" evidence="1">
    <location>
        <begin position="90"/>
        <end position="132"/>
    </location>
</feature>
<dbReference type="Proteomes" id="UP000059188">
    <property type="component" value="Unassembled WGS sequence"/>
</dbReference>